<proteinExistence type="predicted"/>
<name>A0AC61QLF3_9BACT</name>
<dbReference type="EMBL" id="SRZC01000042">
    <property type="protein sequence ID" value="TGX79534.1"/>
    <property type="molecule type" value="Genomic_DNA"/>
</dbReference>
<protein>
    <submittedName>
        <fullName evidence="1">Cation transporter</fullName>
    </submittedName>
</protein>
<dbReference type="Proteomes" id="UP000308886">
    <property type="component" value="Unassembled WGS sequence"/>
</dbReference>
<evidence type="ECO:0000313" key="1">
    <source>
        <dbReference type="EMBL" id="TGX79534.1"/>
    </source>
</evidence>
<reference evidence="1" key="1">
    <citation type="submission" date="2019-04" db="EMBL/GenBank/DDBJ databases">
        <title>Microbes associate with the intestines of laboratory mice.</title>
        <authorList>
            <person name="Navarre W."/>
            <person name="Wong E."/>
            <person name="Huang K."/>
            <person name="Tropini C."/>
            <person name="Ng K."/>
            <person name="Yu B."/>
        </authorList>
    </citation>
    <scope>NUCLEOTIDE SEQUENCE</scope>
    <source>
        <strain evidence="1">NM73_A23</strain>
    </source>
</reference>
<comment type="caution">
    <text evidence="1">The sequence shown here is derived from an EMBL/GenBank/DDBJ whole genome shotgun (WGS) entry which is preliminary data.</text>
</comment>
<keyword evidence="2" id="KW-1185">Reference proteome</keyword>
<organism evidence="1 2">
    <name type="scientific">Palleniella muris</name>
    <dbReference type="NCBI Taxonomy" id="3038145"/>
    <lineage>
        <taxon>Bacteria</taxon>
        <taxon>Pseudomonadati</taxon>
        <taxon>Bacteroidota</taxon>
        <taxon>Bacteroidia</taxon>
        <taxon>Bacteroidales</taxon>
        <taxon>Prevotellaceae</taxon>
        <taxon>Palleniella</taxon>
    </lineage>
</organism>
<sequence length="296" mass="32503">MTRDQRIYRVTLTGSVVNFILLIIKFAAGILGHSAAMIADAVHSLSDFLTDIVVILFVRISSRPADADHDYGHGKYETIATSVIGMVLLAVAITIGWNGIEKIIYVIKGNELQSPELIALVAAVASILLKEWIFRMTRKVAVEINSQVLEANAWHHRSDALSSIGTAIGIGGAVLLGNGWAILDPIAAIIVSILIIGTALRLLRQASGELLEESLPKETEERIMSIVYKDTLVSDIHNLHTRRIGSRIAIEMHLRLPGSITIEESHIHASAIERKLREEFGQSTHIMLHIEPVKKN</sequence>
<evidence type="ECO:0000313" key="2">
    <source>
        <dbReference type="Proteomes" id="UP000308886"/>
    </source>
</evidence>
<gene>
    <name evidence="1" type="ORF">E5358_14800</name>
</gene>
<accession>A0AC61QLF3</accession>